<dbReference type="EMBL" id="RJVJ01000002">
    <property type="protein sequence ID" value="ROR37339.1"/>
    <property type="molecule type" value="Genomic_DNA"/>
</dbReference>
<dbReference type="Proteomes" id="UP000267408">
    <property type="component" value="Unassembled WGS sequence"/>
</dbReference>
<gene>
    <name evidence="2" type="ORF">EDD39_5475</name>
</gene>
<evidence type="ECO:0000313" key="2">
    <source>
        <dbReference type="EMBL" id="ROR37339.1"/>
    </source>
</evidence>
<comment type="caution">
    <text evidence="2">The sequence shown here is derived from an EMBL/GenBank/DDBJ whole genome shotgun (WGS) entry which is preliminary data.</text>
</comment>
<organism evidence="2 3">
    <name type="scientific">Kitasatospora cineracea</name>
    <dbReference type="NCBI Taxonomy" id="88074"/>
    <lineage>
        <taxon>Bacteria</taxon>
        <taxon>Bacillati</taxon>
        <taxon>Actinomycetota</taxon>
        <taxon>Actinomycetes</taxon>
        <taxon>Kitasatosporales</taxon>
        <taxon>Streptomycetaceae</taxon>
        <taxon>Kitasatospora</taxon>
    </lineage>
</organism>
<reference evidence="2 3" key="1">
    <citation type="submission" date="2018-11" db="EMBL/GenBank/DDBJ databases">
        <title>Sequencing the genomes of 1000 actinobacteria strains.</title>
        <authorList>
            <person name="Klenk H.-P."/>
        </authorList>
    </citation>
    <scope>NUCLEOTIDE SEQUENCE [LARGE SCALE GENOMIC DNA]</scope>
    <source>
        <strain evidence="2 3">DSM 44780</strain>
    </source>
</reference>
<dbReference type="AlphaFoldDB" id="A0A8G1XC42"/>
<feature type="region of interest" description="Disordered" evidence="1">
    <location>
        <begin position="86"/>
        <end position="106"/>
    </location>
</feature>
<proteinExistence type="predicted"/>
<accession>A0A8G1XC42</accession>
<dbReference type="RefSeq" id="WP_123561192.1">
    <property type="nucleotide sequence ID" value="NZ_RJVJ01000002.1"/>
</dbReference>
<protein>
    <submittedName>
        <fullName evidence="2">Uncharacterized protein</fullName>
    </submittedName>
</protein>
<name>A0A8G1XC42_9ACTN</name>
<dbReference type="OrthoDB" id="3395612at2"/>
<evidence type="ECO:0000313" key="3">
    <source>
        <dbReference type="Proteomes" id="UP000267408"/>
    </source>
</evidence>
<evidence type="ECO:0000256" key="1">
    <source>
        <dbReference type="SAM" id="MobiDB-lite"/>
    </source>
</evidence>
<sequence length="106" mass="12212">MREFRLEADEQMQEFFSEVADVIQSFGASRAEAVARVNRAWGGRKIAPYPDLLCHEDPEYWAYGLYYDDADGDEVPYWDPSADRSTWTVVPPPPDGDPAWTLPRER</sequence>